<evidence type="ECO:0000256" key="4">
    <source>
        <dbReference type="ARBA" id="ARBA00022692"/>
    </source>
</evidence>
<feature type="domain" description="Bacterial sugar transferase" evidence="8">
    <location>
        <begin position="277"/>
        <end position="419"/>
    </location>
</feature>
<evidence type="ECO:0000313" key="9">
    <source>
        <dbReference type="EMBL" id="OIP64991.1"/>
    </source>
</evidence>
<feature type="transmembrane region" description="Helical" evidence="7">
    <location>
        <begin position="47"/>
        <end position="67"/>
    </location>
</feature>
<dbReference type="AlphaFoldDB" id="A0A1J5G8M9"/>
<feature type="non-terminal residue" evidence="9">
    <location>
        <position position="420"/>
    </location>
</feature>
<organism evidence="9 10">
    <name type="scientific">Candidatus Nomurabacteria bacterium CG2_30_43_9</name>
    <dbReference type="NCBI Taxonomy" id="1805283"/>
    <lineage>
        <taxon>Bacteria</taxon>
        <taxon>Candidatus Nomuraibacteriota</taxon>
    </lineage>
</organism>
<sequence>MRQLSTNYAPILSVIIRLLDMSTIAVSGCVAYYFIFQQESLLPAVEYNVAIILTLLLMAVTFPAYNVYNSWRGRSIPKLFVQIMFGWSTVVVLLMLMGVLLGVTEEYSRSWLGVWFLVGYFCLISVRIVTWWFLKSIRRSGWNNKDILIIGAGSLGGKIAKNLQASAEHGFHVKYFLDDDESLWGSAVEGVQVKPIEEVEEIIANNQIYEVWVVLPLRAEERVKEIVHRLRQTAVSVRYVPDIFTYHLFNHAVVNIAGYQVISITSSPMTGLNLAVKVVEDYVLAVVILLLISPALLSIAVAVKLTSKGPILFKQKRHGWGGRTINVYKFRSMEVHADKNGVTQATKGDPRLTKIGGFLRKSSLDELPQFFNVLQGRMSIVGPRPHAVEHNDFYKDKIDAYMMRHKVKPGITGWAQVNGL</sequence>
<dbReference type="GO" id="GO:0089702">
    <property type="term" value="F:undecaprenyl-phosphate glucose phosphotransferase activity"/>
    <property type="evidence" value="ECO:0007669"/>
    <property type="project" value="TreeGrafter"/>
</dbReference>
<feature type="transmembrane region" description="Helical" evidence="7">
    <location>
        <begin position="239"/>
        <end position="262"/>
    </location>
</feature>
<evidence type="ECO:0000256" key="2">
    <source>
        <dbReference type="ARBA" id="ARBA00006464"/>
    </source>
</evidence>
<dbReference type="NCBIfam" id="TIGR03025">
    <property type="entry name" value="EPS_sugtrans"/>
    <property type="match status" value="1"/>
</dbReference>
<dbReference type="NCBIfam" id="TIGR03023">
    <property type="entry name" value="WcaJ_sugtrans"/>
    <property type="match status" value="1"/>
</dbReference>
<dbReference type="EMBL" id="MNYX01000060">
    <property type="protein sequence ID" value="OIP64991.1"/>
    <property type="molecule type" value="Genomic_DNA"/>
</dbReference>
<dbReference type="Pfam" id="PF02397">
    <property type="entry name" value="Bac_transf"/>
    <property type="match status" value="1"/>
</dbReference>
<protein>
    <submittedName>
        <fullName evidence="9">Undecaprenyl-phosphate glucose phosphotransferase</fullName>
    </submittedName>
</protein>
<comment type="similarity">
    <text evidence="2">Belongs to the bacterial sugar transferase family.</text>
</comment>
<evidence type="ECO:0000256" key="1">
    <source>
        <dbReference type="ARBA" id="ARBA00004141"/>
    </source>
</evidence>
<comment type="caution">
    <text evidence="9">The sequence shown here is derived from an EMBL/GenBank/DDBJ whole genome shotgun (WGS) entry which is preliminary data.</text>
</comment>
<proteinExistence type="inferred from homology"/>
<dbReference type="SUPFAM" id="SSF51735">
    <property type="entry name" value="NAD(P)-binding Rossmann-fold domains"/>
    <property type="match status" value="1"/>
</dbReference>
<evidence type="ECO:0000256" key="5">
    <source>
        <dbReference type="ARBA" id="ARBA00022989"/>
    </source>
</evidence>
<dbReference type="InterPro" id="IPR017473">
    <property type="entry name" value="Undecaprenyl-P_gluc_Ptfrase"/>
</dbReference>
<accession>A0A1J5G8M9</accession>
<evidence type="ECO:0000259" key="8">
    <source>
        <dbReference type="Pfam" id="PF02397"/>
    </source>
</evidence>
<dbReference type="GO" id="GO:0016020">
    <property type="term" value="C:membrane"/>
    <property type="evidence" value="ECO:0007669"/>
    <property type="project" value="UniProtKB-SubCell"/>
</dbReference>
<dbReference type="GO" id="GO:0009242">
    <property type="term" value="P:colanic acid biosynthetic process"/>
    <property type="evidence" value="ECO:0007669"/>
    <property type="project" value="TreeGrafter"/>
</dbReference>
<comment type="subcellular location">
    <subcellularLocation>
        <location evidence="1">Membrane</location>
        <topology evidence="1">Multi-pass membrane protein</topology>
    </subcellularLocation>
</comment>
<dbReference type="Proteomes" id="UP000182059">
    <property type="component" value="Unassembled WGS sequence"/>
</dbReference>
<feature type="transmembrane region" description="Helical" evidence="7">
    <location>
        <begin position="79"/>
        <end position="101"/>
    </location>
</feature>
<dbReference type="InterPro" id="IPR017475">
    <property type="entry name" value="EPS_sugar_tfrase"/>
</dbReference>
<feature type="transmembrane region" description="Helical" evidence="7">
    <location>
        <begin position="282"/>
        <end position="307"/>
    </location>
</feature>
<keyword evidence="6 7" id="KW-0472">Membrane</keyword>
<gene>
    <name evidence="9" type="ORF">AUK15_02650</name>
</gene>
<dbReference type="PANTHER" id="PTHR30576:SF21">
    <property type="entry name" value="UDP-GLUCOSE:UNDECAPRENYL-PHOSPHATE GLUCOSE-1-PHOSPHATE TRANSFERASE"/>
    <property type="match status" value="1"/>
</dbReference>
<keyword evidence="5 7" id="KW-1133">Transmembrane helix</keyword>
<dbReference type="InterPro" id="IPR003362">
    <property type="entry name" value="Bact_transf"/>
</dbReference>
<feature type="transmembrane region" description="Helical" evidence="7">
    <location>
        <begin position="113"/>
        <end position="134"/>
    </location>
</feature>
<keyword evidence="4 7" id="KW-0812">Transmembrane</keyword>
<evidence type="ECO:0000313" key="10">
    <source>
        <dbReference type="Proteomes" id="UP000182059"/>
    </source>
</evidence>
<evidence type="ECO:0000256" key="7">
    <source>
        <dbReference type="SAM" id="Phobius"/>
    </source>
</evidence>
<evidence type="ECO:0000256" key="3">
    <source>
        <dbReference type="ARBA" id="ARBA00022679"/>
    </source>
</evidence>
<dbReference type="Gene3D" id="3.40.50.720">
    <property type="entry name" value="NAD(P)-binding Rossmann-like Domain"/>
    <property type="match status" value="1"/>
</dbReference>
<feature type="transmembrane region" description="Helical" evidence="7">
    <location>
        <begin position="12"/>
        <end position="35"/>
    </location>
</feature>
<evidence type="ECO:0000256" key="6">
    <source>
        <dbReference type="ARBA" id="ARBA00023136"/>
    </source>
</evidence>
<reference evidence="9 10" key="1">
    <citation type="journal article" date="2016" name="Environ. Microbiol.">
        <title>Genomic resolution of a cold subsurface aquifer community provides metabolic insights for novel microbes adapted to high CO concentrations.</title>
        <authorList>
            <person name="Probst A.J."/>
            <person name="Castelle C.J."/>
            <person name="Singh A."/>
            <person name="Brown C.T."/>
            <person name="Anantharaman K."/>
            <person name="Sharon I."/>
            <person name="Hug L.A."/>
            <person name="Burstein D."/>
            <person name="Emerson J.B."/>
            <person name="Thomas B.C."/>
            <person name="Banfield J.F."/>
        </authorList>
    </citation>
    <scope>NUCLEOTIDE SEQUENCE [LARGE SCALE GENOMIC DNA]</scope>
    <source>
        <strain evidence="9">CG2_30_43_9</strain>
    </source>
</reference>
<dbReference type="PANTHER" id="PTHR30576">
    <property type="entry name" value="COLANIC BIOSYNTHESIS UDP-GLUCOSE LIPID CARRIER TRANSFERASE"/>
    <property type="match status" value="1"/>
</dbReference>
<keyword evidence="3 9" id="KW-0808">Transferase</keyword>
<dbReference type="InterPro" id="IPR036291">
    <property type="entry name" value="NAD(P)-bd_dom_sf"/>
</dbReference>
<name>A0A1J5G8M9_9BACT</name>
<dbReference type="Pfam" id="PF13727">
    <property type="entry name" value="CoA_binding_3"/>
    <property type="match status" value="1"/>
</dbReference>